<feature type="compositionally biased region" description="Basic and acidic residues" evidence="1">
    <location>
        <begin position="160"/>
        <end position="171"/>
    </location>
</feature>
<feature type="compositionally biased region" description="Low complexity" evidence="1">
    <location>
        <begin position="33"/>
        <end position="42"/>
    </location>
</feature>
<keyword evidence="3" id="KW-1185">Reference proteome</keyword>
<feature type="compositionally biased region" description="Polar residues" evidence="1">
    <location>
        <begin position="69"/>
        <end position="87"/>
    </location>
</feature>
<dbReference type="EMBL" id="BPLR01016377">
    <property type="protein sequence ID" value="GIY83392.1"/>
    <property type="molecule type" value="Genomic_DNA"/>
</dbReference>
<feature type="compositionally biased region" description="Low complexity" evidence="1">
    <location>
        <begin position="8"/>
        <end position="17"/>
    </location>
</feature>
<proteinExistence type="predicted"/>
<accession>A0AAV4WKQ9</accession>
<name>A0AAV4WKQ9_CAEEX</name>
<sequence length="171" mass="18223">MAKGTPETPYTTLLMDTRTTRRPTVRAERRRAGASCSGTTTTRRTRSRARCTSACSRDAPGPSPPGSSWAGTCSFTRGETILVSQLRTEVPQEGPPQEPPAGPQPQQDPALLRPVSEDLLLSAVLPQAQGLPCCGGWGSSVPVVRQDAGRQRGHPAPLESPHRFEDLAGSQ</sequence>
<protein>
    <submittedName>
        <fullName evidence="2">Uncharacterized protein</fullName>
    </submittedName>
</protein>
<evidence type="ECO:0000313" key="2">
    <source>
        <dbReference type="EMBL" id="GIY83392.1"/>
    </source>
</evidence>
<evidence type="ECO:0000313" key="3">
    <source>
        <dbReference type="Proteomes" id="UP001054945"/>
    </source>
</evidence>
<reference evidence="2 3" key="1">
    <citation type="submission" date="2021-06" db="EMBL/GenBank/DDBJ databases">
        <title>Caerostris extrusa draft genome.</title>
        <authorList>
            <person name="Kono N."/>
            <person name="Arakawa K."/>
        </authorList>
    </citation>
    <scope>NUCLEOTIDE SEQUENCE [LARGE SCALE GENOMIC DNA]</scope>
</reference>
<feature type="region of interest" description="Disordered" evidence="1">
    <location>
        <begin position="1"/>
        <end position="110"/>
    </location>
</feature>
<evidence type="ECO:0000256" key="1">
    <source>
        <dbReference type="SAM" id="MobiDB-lite"/>
    </source>
</evidence>
<gene>
    <name evidence="2" type="ORF">CEXT_681111</name>
</gene>
<organism evidence="2 3">
    <name type="scientific">Caerostris extrusa</name>
    <name type="common">Bark spider</name>
    <name type="synonym">Caerostris bankana</name>
    <dbReference type="NCBI Taxonomy" id="172846"/>
    <lineage>
        <taxon>Eukaryota</taxon>
        <taxon>Metazoa</taxon>
        <taxon>Ecdysozoa</taxon>
        <taxon>Arthropoda</taxon>
        <taxon>Chelicerata</taxon>
        <taxon>Arachnida</taxon>
        <taxon>Araneae</taxon>
        <taxon>Araneomorphae</taxon>
        <taxon>Entelegynae</taxon>
        <taxon>Araneoidea</taxon>
        <taxon>Araneidae</taxon>
        <taxon>Caerostris</taxon>
    </lineage>
</organism>
<feature type="region of interest" description="Disordered" evidence="1">
    <location>
        <begin position="145"/>
        <end position="171"/>
    </location>
</feature>
<feature type="compositionally biased region" description="Pro residues" evidence="1">
    <location>
        <begin position="93"/>
        <end position="103"/>
    </location>
</feature>
<dbReference type="Proteomes" id="UP001054945">
    <property type="component" value="Unassembled WGS sequence"/>
</dbReference>
<comment type="caution">
    <text evidence="2">The sequence shown here is derived from an EMBL/GenBank/DDBJ whole genome shotgun (WGS) entry which is preliminary data.</text>
</comment>
<dbReference type="AlphaFoldDB" id="A0AAV4WKQ9"/>